<protein>
    <recommendedName>
        <fullName evidence="3">SCP2 domain-containing protein</fullName>
    </recommendedName>
</protein>
<keyword evidence="2" id="KW-1185">Reference proteome</keyword>
<evidence type="ECO:0000313" key="2">
    <source>
        <dbReference type="Proteomes" id="UP000318667"/>
    </source>
</evidence>
<dbReference type="EMBL" id="VLKI01000002">
    <property type="protein sequence ID" value="TWH89943.1"/>
    <property type="molecule type" value="Genomic_DNA"/>
</dbReference>
<reference evidence="1 2" key="1">
    <citation type="journal article" date="2015" name="Stand. Genomic Sci.">
        <title>Genomic Encyclopedia of Bacterial and Archaeal Type Strains, Phase III: the genomes of soil and plant-associated and newly described type strains.</title>
        <authorList>
            <person name="Whitman W.B."/>
            <person name="Woyke T."/>
            <person name="Klenk H.P."/>
            <person name="Zhou Y."/>
            <person name="Lilburn T.G."/>
            <person name="Beck B.J."/>
            <person name="De Vos P."/>
            <person name="Vandamme P."/>
            <person name="Eisen J.A."/>
            <person name="Garrity G."/>
            <person name="Hugenholtz P."/>
            <person name="Kyrpides N.C."/>
        </authorList>
    </citation>
    <scope>NUCLEOTIDE SEQUENCE [LARGE SCALE GENOMIC DNA]</scope>
    <source>
        <strain evidence="1 2">CGMCC 1.10115</strain>
    </source>
</reference>
<evidence type="ECO:0008006" key="3">
    <source>
        <dbReference type="Google" id="ProtNLM"/>
    </source>
</evidence>
<name>A0A562K3X1_9BACI</name>
<dbReference type="Proteomes" id="UP000318667">
    <property type="component" value="Unassembled WGS sequence"/>
</dbReference>
<evidence type="ECO:0000313" key="1">
    <source>
        <dbReference type="EMBL" id="TWH89943.1"/>
    </source>
</evidence>
<proteinExistence type="predicted"/>
<sequence>MRGEAMENLSDVFIRENQAKGHVGYLLRKSTFSMLIQAGNINIPLQISNGEIKKASRIKKFDVMITGSEEAILSIMAGKVKLREALSRKDIAIDTTFRKKLLLESFFCLGKISYENT</sequence>
<comment type="caution">
    <text evidence="1">The sequence shown here is derived from an EMBL/GenBank/DDBJ whole genome shotgun (WGS) entry which is preliminary data.</text>
</comment>
<accession>A0A562K3X1</accession>
<gene>
    <name evidence="1" type="ORF">IQ19_01198</name>
</gene>
<organism evidence="1 2">
    <name type="scientific">Cytobacillus oceanisediminis</name>
    <dbReference type="NCBI Taxonomy" id="665099"/>
    <lineage>
        <taxon>Bacteria</taxon>
        <taxon>Bacillati</taxon>
        <taxon>Bacillota</taxon>
        <taxon>Bacilli</taxon>
        <taxon>Bacillales</taxon>
        <taxon>Bacillaceae</taxon>
        <taxon>Cytobacillus</taxon>
    </lineage>
</organism>
<dbReference type="AlphaFoldDB" id="A0A562K3X1"/>